<dbReference type="RefSeq" id="WP_280003230.1">
    <property type="nucleotide sequence ID" value="NZ_JAODZF010000015.1"/>
</dbReference>
<dbReference type="GO" id="GO:0015740">
    <property type="term" value="P:C4-dicarboxylate transport"/>
    <property type="evidence" value="ECO:0007669"/>
    <property type="project" value="TreeGrafter"/>
</dbReference>
<keyword evidence="2" id="KW-0813">Transport</keyword>
<dbReference type="NCBIfam" id="NF037995">
    <property type="entry name" value="TRAP_S1"/>
    <property type="match status" value="1"/>
</dbReference>
<sequence length="331" mass="37050">MNKTLSGLCALLLCFTTASFAEEKTFLIKFSHVVAEDTPKGQGALLFKQKVEERLAGRVQVEIYPNASLFNDSDEMQALLDDKVQMLAPSLAKFSPYTPKLQVFDLPFLFDDEEAVSRFQKSPKGRQLLSAMAQQGITGLAYWHNGMKQLAATRALQQPSDAAGLSFRIQPSPVIESQFARLGAKAVGMPFADTPNALRAGTIQGTENTWSNIHSQNYVEQLSYITETNHGSLNYMLVTNSRFWFSIPHETRTELESIIDEVTFEVNRAAEQQNQADRERLLAGGKAQLTSLDAATRDAWREAMRPVWQQFEEQIGKDVIGAAERAIRRNR</sequence>
<dbReference type="InterPro" id="IPR018389">
    <property type="entry name" value="DctP_fam"/>
</dbReference>
<dbReference type="Pfam" id="PF03480">
    <property type="entry name" value="DctP"/>
    <property type="match status" value="1"/>
</dbReference>
<dbReference type="Gene3D" id="3.40.190.170">
    <property type="entry name" value="Bacterial extracellular solute-binding protein, family 7"/>
    <property type="match status" value="1"/>
</dbReference>
<name>A0AB73I2J1_AQUAC</name>
<dbReference type="PIRSF" id="PIRSF006470">
    <property type="entry name" value="DctB"/>
    <property type="match status" value="1"/>
</dbReference>
<dbReference type="Proteomes" id="UP001158058">
    <property type="component" value="Unassembled WGS sequence"/>
</dbReference>
<evidence type="ECO:0000313" key="6">
    <source>
        <dbReference type="Proteomes" id="UP001158058"/>
    </source>
</evidence>
<evidence type="ECO:0000256" key="2">
    <source>
        <dbReference type="ARBA" id="ARBA00022448"/>
    </source>
</evidence>
<evidence type="ECO:0000313" key="5">
    <source>
        <dbReference type="EMBL" id="MDH0144397.1"/>
    </source>
</evidence>
<comment type="caution">
    <text evidence="5">The sequence shown here is derived from an EMBL/GenBank/DDBJ whole genome shotgun (WGS) entry which is preliminary data.</text>
</comment>
<organism evidence="5 6">
    <name type="scientific">Aquipseudomonas alcaligenes</name>
    <name type="common">Pseudomonas alcaligenes</name>
    <dbReference type="NCBI Taxonomy" id="43263"/>
    <lineage>
        <taxon>Bacteria</taxon>
        <taxon>Pseudomonadati</taxon>
        <taxon>Pseudomonadota</taxon>
        <taxon>Gammaproteobacteria</taxon>
        <taxon>Pseudomonadales</taxon>
        <taxon>Pseudomonadaceae</taxon>
        <taxon>Aquipseudomonas</taxon>
    </lineage>
</organism>
<proteinExistence type="inferred from homology"/>
<evidence type="ECO:0000256" key="3">
    <source>
        <dbReference type="ARBA" id="ARBA00022729"/>
    </source>
</evidence>
<dbReference type="InterPro" id="IPR004682">
    <property type="entry name" value="TRAP_DctP"/>
</dbReference>
<comment type="similarity">
    <text evidence="1">Belongs to the bacterial solute-binding protein 7 family.</text>
</comment>
<dbReference type="PANTHER" id="PTHR33376">
    <property type="match status" value="1"/>
</dbReference>
<dbReference type="GO" id="GO:0055085">
    <property type="term" value="P:transmembrane transport"/>
    <property type="evidence" value="ECO:0007669"/>
    <property type="project" value="InterPro"/>
</dbReference>
<evidence type="ECO:0000256" key="4">
    <source>
        <dbReference type="SAM" id="SignalP"/>
    </source>
</evidence>
<dbReference type="GO" id="GO:0030288">
    <property type="term" value="C:outer membrane-bounded periplasmic space"/>
    <property type="evidence" value="ECO:0007669"/>
    <property type="project" value="InterPro"/>
</dbReference>
<dbReference type="EMBL" id="JAODZF010000015">
    <property type="protein sequence ID" value="MDH0144397.1"/>
    <property type="molecule type" value="Genomic_DNA"/>
</dbReference>
<dbReference type="InterPro" id="IPR038404">
    <property type="entry name" value="TRAP_DctP_sf"/>
</dbReference>
<dbReference type="AlphaFoldDB" id="A0AB73I2J1"/>
<evidence type="ECO:0000256" key="1">
    <source>
        <dbReference type="ARBA" id="ARBA00009023"/>
    </source>
</evidence>
<feature type="chain" id="PRO_5044496965" evidence="4">
    <location>
        <begin position="22"/>
        <end position="331"/>
    </location>
</feature>
<dbReference type="NCBIfam" id="TIGR00787">
    <property type="entry name" value="dctP"/>
    <property type="match status" value="1"/>
</dbReference>
<gene>
    <name evidence="5" type="ORF">N7380_18940</name>
</gene>
<protein>
    <submittedName>
        <fullName evidence="5">DctP family TRAP transporter solute-binding subunit</fullName>
    </submittedName>
</protein>
<dbReference type="PANTHER" id="PTHR33376:SF7">
    <property type="entry name" value="C4-DICARBOXYLATE-BINDING PROTEIN DCTB"/>
    <property type="match status" value="1"/>
</dbReference>
<accession>A0AB73I2J1</accession>
<reference evidence="5" key="1">
    <citation type="submission" date="2022-09" db="EMBL/GenBank/DDBJ databases">
        <title>Intensive care unit water sources are persistently colonized with multi-drug resistant bacteria and are the site of extensive horizontal gene transfer of antibiotic resistance genes.</title>
        <authorList>
            <person name="Diorio-Toth L."/>
        </authorList>
    </citation>
    <scope>NUCLEOTIDE SEQUENCE</scope>
    <source>
        <strain evidence="5">GD04146</strain>
    </source>
</reference>
<feature type="signal peptide" evidence="4">
    <location>
        <begin position="1"/>
        <end position="21"/>
    </location>
</feature>
<keyword evidence="3 4" id="KW-0732">Signal</keyword>